<reference evidence="4" key="1">
    <citation type="journal article" date="2019" name="Int. J. Syst. Evol. Microbiol.">
        <title>The Global Catalogue of Microorganisms (GCM) 10K type strain sequencing project: providing services to taxonomists for standard genome sequencing and annotation.</title>
        <authorList>
            <consortium name="The Broad Institute Genomics Platform"/>
            <consortium name="The Broad Institute Genome Sequencing Center for Infectious Disease"/>
            <person name="Wu L."/>
            <person name="Ma J."/>
        </authorList>
    </citation>
    <scope>NUCLEOTIDE SEQUENCE [LARGE SCALE GENOMIC DNA]</scope>
    <source>
        <strain evidence="4">CCUG 58127</strain>
    </source>
</reference>
<dbReference type="CDD" id="cd06170">
    <property type="entry name" value="LuxR_C_like"/>
    <property type="match status" value="1"/>
</dbReference>
<dbReference type="PRINTS" id="PR00038">
    <property type="entry name" value="HTHLUXR"/>
</dbReference>
<dbReference type="Pfam" id="PF00196">
    <property type="entry name" value="GerE"/>
    <property type="match status" value="1"/>
</dbReference>
<dbReference type="Proteomes" id="UP001596298">
    <property type="component" value="Unassembled WGS sequence"/>
</dbReference>
<dbReference type="SMART" id="SM00421">
    <property type="entry name" value="HTH_LUXR"/>
    <property type="match status" value="1"/>
</dbReference>
<comment type="caution">
    <text evidence="3">The sequence shown here is derived from an EMBL/GenBank/DDBJ whole genome shotgun (WGS) entry which is preliminary data.</text>
</comment>
<dbReference type="PROSITE" id="PS51832">
    <property type="entry name" value="HD_GYP"/>
    <property type="match status" value="1"/>
</dbReference>
<dbReference type="InterPro" id="IPR000792">
    <property type="entry name" value="Tscrpt_reg_LuxR_C"/>
</dbReference>
<dbReference type="RefSeq" id="WP_382402044.1">
    <property type="nucleotide sequence ID" value="NZ_JBHSWH010000001.1"/>
</dbReference>
<gene>
    <name evidence="3" type="ORF">ACFQDH_13305</name>
</gene>
<accession>A0ABW2AH32</accession>
<evidence type="ECO:0000313" key="4">
    <source>
        <dbReference type="Proteomes" id="UP001596298"/>
    </source>
</evidence>
<dbReference type="SUPFAM" id="SSF109604">
    <property type="entry name" value="HD-domain/PDEase-like"/>
    <property type="match status" value="1"/>
</dbReference>
<dbReference type="PROSITE" id="PS50043">
    <property type="entry name" value="HTH_LUXR_2"/>
    <property type="match status" value="1"/>
</dbReference>
<dbReference type="InterPro" id="IPR052020">
    <property type="entry name" value="Cyclic_di-GMP/3'3'-cGAMP_PDE"/>
</dbReference>
<keyword evidence="4" id="KW-1185">Reference proteome</keyword>
<dbReference type="Gene3D" id="1.10.3210.10">
    <property type="entry name" value="Hypothetical protein af1432"/>
    <property type="match status" value="2"/>
</dbReference>
<dbReference type="InterPro" id="IPR036388">
    <property type="entry name" value="WH-like_DNA-bd_sf"/>
</dbReference>
<dbReference type="InterPro" id="IPR016032">
    <property type="entry name" value="Sig_transdc_resp-reg_C-effctor"/>
</dbReference>
<evidence type="ECO:0000313" key="3">
    <source>
        <dbReference type="EMBL" id="MFC6706209.1"/>
    </source>
</evidence>
<protein>
    <submittedName>
        <fullName evidence="3">HD domain-containing phosphohydrolase</fullName>
    </submittedName>
</protein>
<proteinExistence type="predicted"/>
<dbReference type="EMBL" id="JBHSWH010000001">
    <property type="protein sequence ID" value="MFC6706209.1"/>
    <property type="molecule type" value="Genomic_DNA"/>
</dbReference>
<dbReference type="Gene3D" id="1.10.10.10">
    <property type="entry name" value="Winged helix-like DNA-binding domain superfamily/Winged helix DNA-binding domain"/>
    <property type="match status" value="1"/>
</dbReference>
<dbReference type="PANTHER" id="PTHR45228">
    <property type="entry name" value="CYCLIC DI-GMP PHOSPHODIESTERASE TM_0186-RELATED"/>
    <property type="match status" value="1"/>
</dbReference>
<dbReference type="PANTHER" id="PTHR45228:SF5">
    <property type="entry name" value="CYCLIC DI-GMP PHOSPHODIESTERASE VC_1348-RELATED"/>
    <property type="match status" value="1"/>
</dbReference>
<dbReference type="Pfam" id="PF13487">
    <property type="entry name" value="HD_5"/>
    <property type="match status" value="1"/>
</dbReference>
<evidence type="ECO:0000259" key="2">
    <source>
        <dbReference type="PROSITE" id="PS51832"/>
    </source>
</evidence>
<dbReference type="SUPFAM" id="SSF46894">
    <property type="entry name" value="C-terminal effector domain of the bipartite response regulators"/>
    <property type="match status" value="1"/>
</dbReference>
<feature type="domain" description="HTH luxR-type" evidence="1">
    <location>
        <begin position="443"/>
        <end position="508"/>
    </location>
</feature>
<name>A0ABW2AH32_9MICO</name>
<feature type="domain" description="HD-GYP" evidence="2">
    <location>
        <begin position="251"/>
        <end position="448"/>
    </location>
</feature>
<evidence type="ECO:0000259" key="1">
    <source>
        <dbReference type="PROSITE" id="PS50043"/>
    </source>
</evidence>
<sequence length="513" mass="55014">MKHEPVRLAEILASMSLATDLGMGLPEEHVLRQTVIAARLAKLAGFDDDVRADTFYVSLLAWVGCLADSHELATWFGDDRQIRADSYGVDRRPLTMMPFMLSHVGSGLPPAQRMAMLGRFMIGGIRDAMGTFTTHCQTTGDIADRFGMHEAVRRSLAQAFERWDGKGIPGVVAADRLEPAIRVVQIADDTEVFVRSGGVEAAVSALRSGSGREFDPALVDLAVQHAGELFAGLEDIDTWSVVIAGCAPLDRPLTDPELTSALETLADYADLKSPWYLGHSRAVGALAHRAAAASGAVDADLVKQAGLVHRLGAIGVSSSVWNKVSPWSASERERVRTVPYLTERVLSRQPTLAKIGRLASMTHERLDGSGYPRGLSATSLDGPARLLAAADCYQELAEERPGRAALLPVDRAAALQAEVRAGRLDAAAVEAVLQAAGHRVPRRVPQVAALTTREVEVLALLVRGLSTKDIARRLTISPRTVTAHLEHIYAKTGTSSRGAASMFALRHGLVSAE</sequence>
<dbReference type="InterPro" id="IPR037522">
    <property type="entry name" value="HD_GYP_dom"/>
</dbReference>
<organism evidence="3 4">
    <name type="scientific">Flexivirga alba</name>
    <dbReference type="NCBI Taxonomy" id="702742"/>
    <lineage>
        <taxon>Bacteria</taxon>
        <taxon>Bacillati</taxon>
        <taxon>Actinomycetota</taxon>
        <taxon>Actinomycetes</taxon>
        <taxon>Micrococcales</taxon>
        <taxon>Dermacoccaceae</taxon>
        <taxon>Flexivirga</taxon>
    </lineage>
</organism>
<dbReference type="PROSITE" id="PS00622">
    <property type="entry name" value="HTH_LUXR_1"/>
    <property type="match status" value="1"/>
</dbReference>